<dbReference type="InterPro" id="IPR034154">
    <property type="entry name" value="TOPRIM_DnaG/twinkle"/>
</dbReference>
<proteinExistence type="predicted"/>
<feature type="domain" description="Toprim" evidence="1">
    <location>
        <begin position="211"/>
        <end position="293"/>
    </location>
</feature>
<dbReference type="CDD" id="cd01029">
    <property type="entry name" value="TOPRIM_primases"/>
    <property type="match status" value="1"/>
</dbReference>
<evidence type="ECO:0000313" key="3">
    <source>
        <dbReference type="Proteomes" id="UP001341136"/>
    </source>
</evidence>
<dbReference type="PROSITE" id="PS50880">
    <property type="entry name" value="TOPRIM"/>
    <property type="match status" value="1"/>
</dbReference>
<dbReference type="SUPFAM" id="SSF56731">
    <property type="entry name" value="DNA primase core"/>
    <property type="match status" value="1"/>
</dbReference>
<name>A0ABZ2CT71_9BACI</name>
<dbReference type="Pfam" id="PF13155">
    <property type="entry name" value="Toprim_2"/>
    <property type="match status" value="1"/>
</dbReference>
<organism evidence="2 3">
    <name type="scientific">Shouchella rhizosphaerae</name>
    <dbReference type="NCBI Taxonomy" id="866786"/>
    <lineage>
        <taxon>Bacteria</taxon>
        <taxon>Bacillati</taxon>
        <taxon>Bacillota</taxon>
        <taxon>Bacilli</taxon>
        <taxon>Bacillales</taxon>
        <taxon>Bacillaceae</taxon>
        <taxon>Shouchella</taxon>
    </lineage>
</organism>
<dbReference type="InterPro" id="IPR006171">
    <property type="entry name" value="TOPRIM_dom"/>
</dbReference>
<gene>
    <name evidence="2" type="ORF">V5G21_00820</name>
</gene>
<reference evidence="2 3" key="1">
    <citation type="submission" date="2024-01" db="EMBL/GenBank/DDBJ databases">
        <title>Culturomics analysis of mouse respiratory tract.</title>
        <authorList>
            <person name="Phillips A.M."/>
            <person name="Collette N.M."/>
            <person name="Mageeney C.M."/>
            <person name="Sinha A."/>
            <person name="Hern K.E."/>
            <person name="Arkin A.P."/>
            <person name="Williams K.P."/>
            <person name="Branda S."/>
        </authorList>
    </citation>
    <scope>NUCLEOTIDE SEQUENCE [LARGE SCALE GENOMIC DNA]</scope>
    <source>
        <strain evidence="2 3">CP20</strain>
    </source>
</reference>
<dbReference type="Gene3D" id="3.40.1360.10">
    <property type="match status" value="1"/>
</dbReference>
<evidence type="ECO:0000259" key="1">
    <source>
        <dbReference type="PROSITE" id="PS50880"/>
    </source>
</evidence>
<protein>
    <submittedName>
        <fullName evidence="2">Toprim domain-containing protein</fullName>
    </submittedName>
</protein>
<dbReference type="RefSeq" id="WP_338465128.1">
    <property type="nucleotide sequence ID" value="NZ_CP144921.1"/>
</dbReference>
<dbReference type="Proteomes" id="UP001341136">
    <property type="component" value="Chromosome"/>
</dbReference>
<accession>A0ABZ2CT71</accession>
<sequence length="334" mass="37278">MPEIDYRAELETFEWDRATWTDDKLIARSPFRSGDSTPSFYVWLDGENAGLWGDSGAPEESEYKRGGFVKLLAYLRGEDEAETRDYLGLDDAVEDDTPRIRQLNLARFKRAVSGAQRKAKIVLDRAILAGLRYRHPYLGRRGISEAAQRLFSVGYDRATRAISMPWFHADGSLAAIKYRSVTHKAFWYHAGGAPVYDLIYGIDNVYKYGWRDVMLCESETDAMAAVTAGCNAIAAGGASFNGARRDLIVKSSVECVYIAADNDEAGNKFAEEVIAQLAGNVKLYRVKFAEGEKDVAEALNESGVERVRALRDAAESVRGRILSKEKYYFSKKGL</sequence>
<keyword evidence="3" id="KW-1185">Reference proteome</keyword>
<dbReference type="SMART" id="SM00493">
    <property type="entry name" value="TOPRIM"/>
    <property type="match status" value="1"/>
</dbReference>
<evidence type="ECO:0000313" key="2">
    <source>
        <dbReference type="EMBL" id="WWA30371.1"/>
    </source>
</evidence>
<dbReference type="EMBL" id="CP144921">
    <property type="protein sequence ID" value="WWA30371.1"/>
    <property type="molecule type" value="Genomic_DNA"/>
</dbReference>